<feature type="compositionally biased region" description="Polar residues" evidence="1">
    <location>
        <begin position="62"/>
        <end position="71"/>
    </location>
</feature>
<organism evidence="2 3">
    <name type="scientific">Polarella glacialis</name>
    <name type="common">Dinoflagellate</name>
    <dbReference type="NCBI Taxonomy" id="89957"/>
    <lineage>
        <taxon>Eukaryota</taxon>
        <taxon>Sar</taxon>
        <taxon>Alveolata</taxon>
        <taxon>Dinophyceae</taxon>
        <taxon>Suessiales</taxon>
        <taxon>Suessiaceae</taxon>
        <taxon>Polarella</taxon>
    </lineage>
</organism>
<evidence type="ECO:0000313" key="3">
    <source>
        <dbReference type="Proteomes" id="UP000654075"/>
    </source>
</evidence>
<feature type="non-terminal residue" evidence="2">
    <location>
        <position position="1"/>
    </location>
</feature>
<reference evidence="2" key="1">
    <citation type="submission" date="2021-02" db="EMBL/GenBank/DDBJ databases">
        <authorList>
            <person name="Dougan E. K."/>
            <person name="Rhodes N."/>
            <person name="Thang M."/>
            <person name="Chan C."/>
        </authorList>
    </citation>
    <scope>NUCLEOTIDE SEQUENCE</scope>
</reference>
<protein>
    <submittedName>
        <fullName evidence="2">Uncharacterized protein</fullName>
    </submittedName>
</protein>
<accession>A0A813FRH0</accession>
<dbReference type="EMBL" id="CAJNNV010026015">
    <property type="protein sequence ID" value="CAE8616957.1"/>
    <property type="molecule type" value="Genomic_DNA"/>
</dbReference>
<sequence>MMTQTIVPMLPVVDAVPLAHLTVFSRTDPSDMFSRTAPVDGTSKKWPQIPGRREKPGAQHLSAATSNSFTGFSGDDRRPLTVTGIPRVHTVQ</sequence>
<dbReference type="Proteomes" id="UP000654075">
    <property type="component" value="Unassembled WGS sequence"/>
</dbReference>
<proteinExistence type="predicted"/>
<gene>
    <name evidence="2" type="ORF">PGLA1383_LOCUS34623</name>
</gene>
<keyword evidence="3" id="KW-1185">Reference proteome</keyword>
<feature type="region of interest" description="Disordered" evidence="1">
    <location>
        <begin position="29"/>
        <end position="92"/>
    </location>
</feature>
<dbReference type="AlphaFoldDB" id="A0A813FRH0"/>
<evidence type="ECO:0000313" key="2">
    <source>
        <dbReference type="EMBL" id="CAE8616957.1"/>
    </source>
</evidence>
<comment type="caution">
    <text evidence="2">The sequence shown here is derived from an EMBL/GenBank/DDBJ whole genome shotgun (WGS) entry which is preliminary data.</text>
</comment>
<evidence type="ECO:0000256" key="1">
    <source>
        <dbReference type="SAM" id="MobiDB-lite"/>
    </source>
</evidence>
<name>A0A813FRH0_POLGL</name>